<dbReference type="Pfam" id="PF07992">
    <property type="entry name" value="Pyr_redox_2"/>
    <property type="match status" value="1"/>
</dbReference>
<dbReference type="Gene3D" id="3.50.50.60">
    <property type="entry name" value="FAD/NAD(P)-binding domain"/>
    <property type="match status" value="1"/>
</dbReference>
<dbReference type="GO" id="GO:0008168">
    <property type="term" value="F:methyltransferase activity"/>
    <property type="evidence" value="ECO:0007669"/>
    <property type="project" value="UniProtKB-KW"/>
</dbReference>
<gene>
    <name evidence="12" type="ORF">W822_00840</name>
</gene>
<protein>
    <submittedName>
        <fullName evidence="12">N-methylproline demethylase</fullName>
    </submittedName>
</protein>
<keyword evidence="5" id="KW-0288">FMN</keyword>
<accession>V8QVW6</accession>
<dbReference type="InterPro" id="IPR023753">
    <property type="entry name" value="FAD/NAD-binding_dom"/>
</dbReference>
<dbReference type="Proteomes" id="UP000018733">
    <property type="component" value="Unassembled WGS sequence"/>
</dbReference>
<feature type="domain" description="FAD/NAD(P)-binding" evidence="11">
    <location>
        <begin position="389"/>
        <end position="631"/>
    </location>
</feature>
<evidence type="ECO:0000256" key="4">
    <source>
        <dbReference type="ARBA" id="ARBA00022630"/>
    </source>
</evidence>
<keyword evidence="9" id="KW-0411">Iron-sulfur</keyword>
<dbReference type="GO" id="GO:0016491">
    <property type="term" value="F:oxidoreductase activity"/>
    <property type="evidence" value="ECO:0007669"/>
    <property type="project" value="UniProtKB-KW"/>
</dbReference>
<dbReference type="Gene3D" id="3.40.50.720">
    <property type="entry name" value="NAD(P)-binding Rossmann-like Domain"/>
    <property type="match status" value="1"/>
</dbReference>
<dbReference type="eggNOG" id="COG0446">
    <property type="taxonomic scope" value="Bacteria"/>
</dbReference>
<dbReference type="InterPro" id="IPR051793">
    <property type="entry name" value="NADH:flavin_oxidoreductase"/>
</dbReference>
<proteinExistence type="inferred from homology"/>
<keyword evidence="12" id="KW-0489">Methyltransferase</keyword>
<evidence type="ECO:0000313" key="12">
    <source>
        <dbReference type="EMBL" id="ETF03797.1"/>
    </source>
</evidence>
<evidence type="ECO:0000256" key="2">
    <source>
        <dbReference type="ARBA" id="ARBA00001966"/>
    </source>
</evidence>
<dbReference type="Gene3D" id="3.20.20.70">
    <property type="entry name" value="Aldolase class I"/>
    <property type="match status" value="1"/>
</dbReference>
<dbReference type="SUPFAM" id="SSF51395">
    <property type="entry name" value="FMN-linked oxidoreductases"/>
    <property type="match status" value="1"/>
</dbReference>
<organism evidence="12 13">
    <name type="scientific">Advenella kashmirensis W13003</name>
    <dbReference type="NCBI Taxonomy" id="1424334"/>
    <lineage>
        <taxon>Bacteria</taxon>
        <taxon>Pseudomonadati</taxon>
        <taxon>Pseudomonadota</taxon>
        <taxon>Betaproteobacteria</taxon>
        <taxon>Burkholderiales</taxon>
        <taxon>Alcaligenaceae</taxon>
    </lineage>
</organism>
<dbReference type="GO" id="GO:0010181">
    <property type="term" value="F:FMN binding"/>
    <property type="evidence" value="ECO:0007669"/>
    <property type="project" value="InterPro"/>
</dbReference>
<dbReference type="GO" id="GO:0051536">
    <property type="term" value="F:iron-sulfur cluster binding"/>
    <property type="evidence" value="ECO:0007669"/>
    <property type="project" value="UniProtKB-KW"/>
</dbReference>
<keyword evidence="13" id="KW-1185">Reference proteome</keyword>
<dbReference type="EMBL" id="AYXT01000001">
    <property type="protein sequence ID" value="ETF03797.1"/>
    <property type="molecule type" value="Genomic_DNA"/>
</dbReference>
<dbReference type="PRINTS" id="PR00411">
    <property type="entry name" value="PNDRDTASEI"/>
</dbReference>
<dbReference type="OrthoDB" id="8523426at2"/>
<comment type="similarity">
    <text evidence="3">In the N-terminal section; belongs to the NADH:flavin oxidoreductase/NADH oxidase family.</text>
</comment>
<keyword evidence="7" id="KW-0560">Oxidoreductase</keyword>
<evidence type="ECO:0000256" key="9">
    <source>
        <dbReference type="ARBA" id="ARBA00023014"/>
    </source>
</evidence>
<evidence type="ECO:0000313" key="13">
    <source>
        <dbReference type="Proteomes" id="UP000018733"/>
    </source>
</evidence>
<evidence type="ECO:0000256" key="3">
    <source>
        <dbReference type="ARBA" id="ARBA00011048"/>
    </source>
</evidence>
<dbReference type="GO" id="GO:0046872">
    <property type="term" value="F:metal ion binding"/>
    <property type="evidence" value="ECO:0007669"/>
    <property type="project" value="UniProtKB-KW"/>
</dbReference>
<dbReference type="PRINTS" id="PR00368">
    <property type="entry name" value="FADPNR"/>
</dbReference>
<evidence type="ECO:0000256" key="6">
    <source>
        <dbReference type="ARBA" id="ARBA00022723"/>
    </source>
</evidence>
<comment type="caution">
    <text evidence="12">The sequence shown here is derived from an EMBL/GenBank/DDBJ whole genome shotgun (WGS) entry which is preliminary data.</text>
</comment>
<sequence length="679" mass="74205">MPAYDSLLQPFRLRELTLRNRIVSTAHAPGYGVESLAGERYRLYHVEKAKGGLALTVIGGSSAVSPDSTAPFGQLTLAEDRAVPHIKSLVEAVHDHGAAVFCQISHPGRRGRWDTGVWMAPVAPSAVREAQHRSFPRQMEAWDFDRILQDFYEAGQRAAASGLDGIELLFGGGQIALQFLSPAVNRRDDEYGGSLENRLRFPLQIIDAVRRGLGDKLVLGVRMTADEFFEAGIDQKQSLGIATGLAGTGSIDYLNVMASTVYDWRTASLSMPGMGTPLAPYLTMAGAIKEAVSIPVMHANRIMDLSTAARAVEEGVIDLVGMTRAHIADPHIVRKLTERRENDIRPCVGANYCISRIYAGGESLCIQNPATGREVSMPHVIQRAKASKRVVVVGGGPAGLEAARVSAERGHTVTLIEAEPQLGGQINYAAKVNWRGDLQTITQWLEDQCRKLGVDIWLGYTADAEMVARFSPDIVVIATGGYPNVGEIEGAEHTYSTWDILSGRVELGERILMFDDQGADSGISCADYLSQAKKKLEVITPERHLGVEAGAYNFPVYLSHLYKNGVTITPDRRLKRVERSGNGLNAVLRNEYTLEEEVREVDMVVSDNGTVPNDDLYMELKAYSRNAGAVDYRALTGDRPQTIGSNTDGKYMLFRVGDAVASRNIHAAIYDSLRLCKEF</sequence>
<dbReference type="InterPro" id="IPR013785">
    <property type="entry name" value="Aldolase_TIM"/>
</dbReference>
<dbReference type="Pfam" id="PF00724">
    <property type="entry name" value="Oxidored_FMN"/>
    <property type="match status" value="1"/>
</dbReference>
<name>V8QVW6_9BURK</name>
<evidence type="ECO:0000259" key="11">
    <source>
        <dbReference type="Pfam" id="PF07992"/>
    </source>
</evidence>
<dbReference type="InterPro" id="IPR036188">
    <property type="entry name" value="FAD/NAD-bd_sf"/>
</dbReference>
<dbReference type="STRING" id="1424334.W822_00840"/>
<evidence type="ECO:0000256" key="1">
    <source>
        <dbReference type="ARBA" id="ARBA00001917"/>
    </source>
</evidence>
<dbReference type="eggNOG" id="COG1902">
    <property type="taxonomic scope" value="Bacteria"/>
</dbReference>
<dbReference type="CDD" id="cd04734">
    <property type="entry name" value="OYE_like_3_FMN"/>
    <property type="match status" value="1"/>
</dbReference>
<dbReference type="SUPFAM" id="SSF51905">
    <property type="entry name" value="FAD/NAD(P)-binding domain"/>
    <property type="match status" value="1"/>
</dbReference>
<dbReference type="RefSeq" id="WP_024003239.1">
    <property type="nucleotide sequence ID" value="NZ_KI650979.1"/>
</dbReference>
<feature type="domain" description="NADH:flavin oxidoreductase/NADH oxidase N-terminal" evidence="10">
    <location>
        <begin position="7"/>
        <end position="342"/>
    </location>
</feature>
<dbReference type="AlphaFoldDB" id="V8QVW6"/>
<dbReference type="PANTHER" id="PTHR42917:SF2">
    <property type="entry name" value="2,4-DIENOYL-COA REDUCTASE [(2E)-ENOYL-COA-PRODUCING]"/>
    <property type="match status" value="1"/>
</dbReference>
<dbReference type="InterPro" id="IPR001155">
    <property type="entry name" value="OxRdtase_FMN_N"/>
</dbReference>
<keyword evidence="6" id="KW-0479">Metal-binding</keyword>
<dbReference type="PATRIC" id="fig|1424334.3.peg.178"/>
<dbReference type="GO" id="GO:0032259">
    <property type="term" value="P:methylation"/>
    <property type="evidence" value="ECO:0007669"/>
    <property type="project" value="UniProtKB-KW"/>
</dbReference>
<keyword evidence="8" id="KW-0408">Iron</keyword>
<dbReference type="PANTHER" id="PTHR42917">
    <property type="entry name" value="2,4-DIENOYL-COA REDUCTASE"/>
    <property type="match status" value="1"/>
</dbReference>
<evidence type="ECO:0000256" key="7">
    <source>
        <dbReference type="ARBA" id="ARBA00023002"/>
    </source>
</evidence>
<reference evidence="12 13" key="1">
    <citation type="journal article" date="2014" name="Genome Announc.">
        <title>Draft Genome Sequence of Advenella kashmirensis Strain W13003, a Polycyclic Aromatic Hydrocarbon-Degrading Bacterium.</title>
        <authorList>
            <person name="Wang X."/>
            <person name="Jin D."/>
            <person name="Zhou L."/>
            <person name="Wu L."/>
            <person name="An W."/>
            <person name="Zhao L."/>
        </authorList>
    </citation>
    <scope>NUCLEOTIDE SEQUENCE [LARGE SCALE GENOMIC DNA]</scope>
    <source>
        <strain evidence="12 13">W13003</strain>
    </source>
</reference>
<evidence type="ECO:0000259" key="10">
    <source>
        <dbReference type="Pfam" id="PF00724"/>
    </source>
</evidence>
<comment type="cofactor">
    <cofactor evidence="2">
        <name>[4Fe-4S] cluster</name>
        <dbReference type="ChEBI" id="CHEBI:49883"/>
    </cofactor>
</comment>
<comment type="cofactor">
    <cofactor evidence="1">
        <name>FMN</name>
        <dbReference type="ChEBI" id="CHEBI:58210"/>
    </cofactor>
</comment>
<evidence type="ECO:0000256" key="5">
    <source>
        <dbReference type="ARBA" id="ARBA00022643"/>
    </source>
</evidence>
<keyword evidence="4" id="KW-0285">Flavoprotein</keyword>
<evidence type="ECO:0000256" key="8">
    <source>
        <dbReference type="ARBA" id="ARBA00023004"/>
    </source>
</evidence>
<keyword evidence="12" id="KW-0808">Transferase</keyword>
<dbReference type="HOGENOM" id="CLU_012153_1_2_4"/>